<reference evidence="2 3" key="1">
    <citation type="journal article" date="2018" name="Mol. Biol. Evol.">
        <title>Broad Genomic Sampling Reveals a Smut Pathogenic Ancestry of the Fungal Clade Ustilaginomycotina.</title>
        <authorList>
            <person name="Kijpornyongpan T."/>
            <person name="Mondo S.J."/>
            <person name="Barry K."/>
            <person name="Sandor L."/>
            <person name="Lee J."/>
            <person name="Lipzen A."/>
            <person name="Pangilinan J."/>
            <person name="LaButti K."/>
            <person name="Hainaut M."/>
            <person name="Henrissat B."/>
            <person name="Grigoriev I.V."/>
            <person name="Spatafora J.W."/>
            <person name="Aime M.C."/>
        </authorList>
    </citation>
    <scope>NUCLEOTIDE SEQUENCE [LARGE SCALE GENOMIC DNA]</scope>
    <source>
        <strain evidence="2 3">MCA 4186</strain>
    </source>
</reference>
<feature type="region of interest" description="Disordered" evidence="1">
    <location>
        <begin position="128"/>
        <end position="156"/>
    </location>
</feature>
<accession>A0A316YZI1</accession>
<evidence type="ECO:0000313" key="2">
    <source>
        <dbReference type="EMBL" id="PWN94860.1"/>
    </source>
</evidence>
<evidence type="ECO:0000313" key="3">
    <source>
        <dbReference type="Proteomes" id="UP000245946"/>
    </source>
</evidence>
<gene>
    <name evidence="2" type="ORF">FA09DRAFT_332526</name>
</gene>
<protein>
    <submittedName>
        <fullName evidence="2">Uncharacterized protein</fullName>
    </submittedName>
</protein>
<dbReference type="AlphaFoldDB" id="A0A316YZI1"/>
<evidence type="ECO:0000256" key="1">
    <source>
        <dbReference type="SAM" id="MobiDB-lite"/>
    </source>
</evidence>
<dbReference type="RefSeq" id="XP_025595139.1">
    <property type="nucleotide sequence ID" value="XM_025743488.1"/>
</dbReference>
<feature type="compositionally biased region" description="Low complexity" evidence="1">
    <location>
        <begin position="136"/>
        <end position="153"/>
    </location>
</feature>
<dbReference type="EMBL" id="KZ819308">
    <property type="protein sequence ID" value="PWN94860.1"/>
    <property type="molecule type" value="Genomic_DNA"/>
</dbReference>
<name>A0A316YZI1_9BASI</name>
<organism evidence="2 3">
    <name type="scientific">Tilletiopsis washingtonensis</name>
    <dbReference type="NCBI Taxonomy" id="58919"/>
    <lineage>
        <taxon>Eukaryota</taxon>
        <taxon>Fungi</taxon>
        <taxon>Dikarya</taxon>
        <taxon>Basidiomycota</taxon>
        <taxon>Ustilaginomycotina</taxon>
        <taxon>Exobasidiomycetes</taxon>
        <taxon>Entylomatales</taxon>
        <taxon>Entylomatales incertae sedis</taxon>
        <taxon>Tilletiopsis</taxon>
    </lineage>
</organism>
<dbReference type="GeneID" id="37271032"/>
<sequence length="244" mass="25651">MGSSSSKPARALGSSVSQAMPSAAGASSRAPAGAAPRARAPPQAAQQQTRSPGRTQLGADQSRTAPKAQRATAEASESKTSAIMADARDPQLLANLAKLGPVQVPRHKLRYRPNDEMLGILRARSADTERFEADTSPSSSTSASSAAVEGSASRTPNRLTAPTLIALLDARKTATTQKEVRQLAHAFDVDLALLESLVKYVNSPSIRPRPEEVRVEDEDDVSCLCARREGADVPGGRARADADM</sequence>
<feature type="region of interest" description="Disordered" evidence="1">
    <location>
        <begin position="1"/>
        <end position="86"/>
    </location>
</feature>
<proteinExistence type="predicted"/>
<dbReference type="Proteomes" id="UP000245946">
    <property type="component" value="Unassembled WGS sequence"/>
</dbReference>
<keyword evidence="3" id="KW-1185">Reference proteome</keyword>
<dbReference type="OrthoDB" id="4085451at2759"/>
<feature type="compositionally biased region" description="Low complexity" evidence="1">
    <location>
        <begin position="21"/>
        <end position="52"/>
    </location>
</feature>
<feature type="compositionally biased region" description="Low complexity" evidence="1">
    <location>
        <begin position="71"/>
        <end position="82"/>
    </location>
</feature>